<feature type="compositionally biased region" description="Polar residues" evidence="1">
    <location>
        <begin position="112"/>
        <end position="136"/>
    </location>
</feature>
<protein>
    <submittedName>
        <fullName evidence="2 3">Top1 protein, putative</fullName>
    </submittedName>
</protein>
<evidence type="ECO:0000313" key="4">
    <source>
        <dbReference type="Proteomes" id="UP000001555"/>
    </source>
</evidence>
<feature type="compositionally biased region" description="Basic residues" evidence="1">
    <location>
        <begin position="51"/>
        <end position="60"/>
    </location>
</feature>
<dbReference type="InParanoid" id="B7PPG1"/>
<organism>
    <name type="scientific">Ixodes scapularis</name>
    <name type="common">Black-legged tick</name>
    <name type="synonym">Deer tick</name>
    <dbReference type="NCBI Taxonomy" id="6945"/>
    <lineage>
        <taxon>Eukaryota</taxon>
        <taxon>Metazoa</taxon>
        <taxon>Ecdysozoa</taxon>
        <taxon>Arthropoda</taxon>
        <taxon>Chelicerata</taxon>
        <taxon>Arachnida</taxon>
        <taxon>Acari</taxon>
        <taxon>Parasitiformes</taxon>
        <taxon>Ixodida</taxon>
        <taxon>Ixodoidea</taxon>
        <taxon>Ixodidae</taxon>
        <taxon>Ixodinae</taxon>
        <taxon>Ixodes</taxon>
    </lineage>
</organism>
<dbReference type="VEuPathDB" id="VectorBase:ISCI005506"/>
<evidence type="ECO:0000256" key="1">
    <source>
        <dbReference type="SAM" id="MobiDB-lite"/>
    </source>
</evidence>
<feature type="compositionally biased region" description="Polar residues" evidence="1">
    <location>
        <begin position="1"/>
        <end position="10"/>
    </location>
</feature>
<dbReference type="VEuPathDB" id="VectorBase:ISCW005506"/>
<dbReference type="HOGENOM" id="CLU_1391623_0_0_1"/>
<reference evidence="3" key="2">
    <citation type="submission" date="2020-05" db="UniProtKB">
        <authorList>
            <consortium name="EnsemblMetazoa"/>
        </authorList>
    </citation>
    <scope>IDENTIFICATION</scope>
    <source>
        <strain evidence="3">wikel</strain>
    </source>
</reference>
<dbReference type="Proteomes" id="UP000001555">
    <property type="component" value="Unassembled WGS sequence"/>
</dbReference>
<dbReference type="EMBL" id="DS757978">
    <property type="protein sequence ID" value="EEC08483.1"/>
    <property type="molecule type" value="Genomic_DNA"/>
</dbReference>
<name>B7PPG1_IXOSC</name>
<proteinExistence type="predicted"/>
<feature type="compositionally biased region" description="Basic and acidic residues" evidence="1">
    <location>
        <begin position="61"/>
        <end position="74"/>
    </location>
</feature>
<dbReference type="AlphaFoldDB" id="B7PPG1"/>
<feature type="compositionally biased region" description="Basic and acidic residues" evidence="1">
    <location>
        <begin position="13"/>
        <end position="50"/>
    </location>
</feature>
<keyword evidence="4" id="KW-1185">Reference proteome</keyword>
<feature type="region of interest" description="Disordered" evidence="1">
    <location>
        <begin position="1"/>
        <end position="168"/>
    </location>
</feature>
<accession>B7PPG1</accession>
<dbReference type="PaxDb" id="6945-B7PPG1"/>
<sequence length="196" mass="21817">MSSQQHLTTHSSKRGDQIRDDHANPNDHQDYQDLRDKKGQEEAQHQMPRKEKSKKHKKKQKEWDSDSSSERCTGEDDDNDNKSKSKKKASAAVLTRINIFTGTPGAPGIGVENTQTCPKTYSATSGPKQLQATRQTAKPARDSRRSKKPATPTGRQPMLTTVEGGEEGQEVLLIPIPPGMKYTFTGVGSMQQQMER</sequence>
<evidence type="ECO:0000313" key="3">
    <source>
        <dbReference type="EnsemblMetazoa" id="ISCW005506-PA"/>
    </source>
</evidence>
<dbReference type="EMBL" id="ABJB010724191">
    <property type="status" value="NOT_ANNOTATED_CDS"/>
    <property type="molecule type" value="Genomic_DNA"/>
</dbReference>
<evidence type="ECO:0000313" key="2">
    <source>
        <dbReference type="EMBL" id="EEC08483.1"/>
    </source>
</evidence>
<dbReference type="EnsemblMetazoa" id="ISCW005506-RA">
    <property type="protein sequence ID" value="ISCW005506-PA"/>
    <property type="gene ID" value="ISCW005506"/>
</dbReference>
<gene>
    <name evidence="2" type="ORF">IscW_ISCW005506</name>
</gene>
<reference evidence="2 4" key="1">
    <citation type="submission" date="2008-03" db="EMBL/GenBank/DDBJ databases">
        <title>Annotation of Ixodes scapularis.</title>
        <authorList>
            <consortium name="Ixodes scapularis Genome Project Consortium"/>
            <person name="Caler E."/>
            <person name="Hannick L.I."/>
            <person name="Bidwell S."/>
            <person name="Joardar V."/>
            <person name="Thiagarajan M."/>
            <person name="Amedeo P."/>
            <person name="Galinsky K.J."/>
            <person name="Schobel S."/>
            <person name="Inman J."/>
            <person name="Hostetler J."/>
            <person name="Miller J."/>
            <person name="Hammond M."/>
            <person name="Megy K."/>
            <person name="Lawson D."/>
            <person name="Kodira C."/>
            <person name="Sutton G."/>
            <person name="Meyer J."/>
            <person name="Hill C.A."/>
            <person name="Birren B."/>
            <person name="Nene V."/>
            <person name="Collins F."/>
            <person name="Alarcon-Chaidez F."/>
            <person name="Wikel S."/>
            <person name="Strausberg R."/>
        </authorList>
    </citation>
    <scope>NUCLEOTIDE SEQUENCE [LARGE SCALE GENOMIC DNA]</scope>
    <source>
        <strain evidence="4">Wikel</strain>
        <strain evidence="2">Wikel colony</strain>
    </source>
</reference>